<protein>
    <submittedName>
        <fullName evidence="1">Uncharacterized protein</fullName>
    </submittedName>
</protein>
<dbReference type="RefSeq" id="WP_121316396.1">
    <property type="nucleotide sequence ID" value="NZ_CADIKI010000017.1"/>
</dbReference>
<reference evidence="1 2" key="1">
    <citation type="submission" date="2020-04" db="EMBL/GenBank/DDBJ databases">
        <authorList>
            <person name="De Canck E."/>
        </authorList>
    </citation>
    <scope>NUCLEOTIDE SEQUENCE [LARGE SCALE GENOMIC DNA]</scope>
    <source>
        <strain evidence="1 2">LMG 27177</strain>
    </source>
</reference>
<gene>
    <name evidence="1" type="ORF">LMG27177_05198</name>
</gene>
<organism evidence="1 2">
    <name type="scientific">Paraburkholderia fynbosensis</name>
    <dbReference type="NCBI Taxonomy" id="1200993"/>
    <lineage>
        <taxon>Bacteria</taxon>
        <taxon>Pseudomonadati</taxon>
        <taxon>Pseudomonadota</taxon>
        <taxon>Betaproteobacteria</taxon>
        <taxon>Burkholderiales</taxon>
        <taxon>Burkholderiaceae</taxon>
        <taxon>Paraburkholderia</taxon>
    </lineage>
</organism>
<proteinExistence type="predicted"/>
<dbReference type="Proteomes" id="UP000494252">
    <property type="component" value="Unassembled WGS sequence"/>
</dbReference>
<keyword evidence="2" id="KW-1185">Reference proteome</keyword>
<evidence type="ECO:0000313" key="1">
    <source>
        <dbReference type="EMBL" id="CAB3802281.1"/>
    </source>
</evidence>
<evidence type="ECO:0000313" key="2">
    <source>
        <dbReference type="Proteomes" id="UP000494252"/>
    </source>
</evidence>
<name>A0A6J5GPQ6_9BURK</name>
<sequence length="79" mass="8217">MLRWPIAILLLANILAFVAVRGVFGPAPTAGGREPNHLNRQVHPDWLKVRPITAAEAADQPVVGAPAPAAPVAASALPQ</sequence>
<dbReference type="AlphaFoldDB" id="A0A6J5GPQ6"/>
<accession>A0A6J5GPQ6</accession>
<dbReference type="EMBL" id="CADIKI010000017">
    <property type="protein sequence ID" value="CAB3802281.1"/>
    <property type="molecule type" value="Genomic_DNA"/>
</dbReference>